<dbReference type="Pfam" id="PF01844">
    <property type="entry name" value="HNH"/>
    <property type="match status" value="1"/>
</dbReference>
<dbReference type="EMBL" id="BMMD01000001">
    <property type="protein sequence ID" value="GGJ68471.1"/>
    <property type="molecule type" value="Genomic_DNA"/>
</dbReference>
<name>A0A917PAL2_9MICO</name>
<dbReference type="SMART" id="SM00507">
    <property type="entry name" value="HNHc"/>
    <property type="match status" value="1"/>
</dbReference>
<feature type="region of interest" description="Disordered" evidence="2">
    <location>
        <begin position="412"/>
        <end position="437"/>
    </location>
</feature>
<evidence type="ECO:0000256" key="1">
    <source>
        <dbReference type="ARBA" id="ARBA00023450"/>
    </source>
</evidence>
<dbReference type="AlphaFoldDB" id="A0A917PAL2"/>
<evidence type="ECO:0000259" key="3">
    <source>
        <dbReference type="SMART" id="SM00507"/>
    </source>
</evidence>
<sequence length="437" mass="47315">MFEDSTGGLGLVDPIEGSDVAFDELPSALDVELEFAGVAASFDVFAELCTALDEAEQAQFAVNRAMAAHLDAVRRALEVAASEPGVYLRPEQLRSPEANELAVRAAATELSMRLHLPVGTIRGRAHEATVLRERLPRVWASFRDGTVAYVGARVAADAAAGFARGDARLAELDDELSAVIGTVTTTRLRQLARTVLARLERERLEARHTRAYADRQIVVEHGDDGMAWVSLYTSQVDAARIGARLDATAHRDVGVGDEPRTLDQLRADAAVAWLTGDGTPTAARVEVIVTVPCLSLAGADDEAATLDGVGPIDLATARQLFHDAPSFLRLAVDPITSAPLELDRTRYRPTKAQRLWLALTHGRCTRPGCDRLAVSADIDHLHDWQHDGVSNPANLAPSCRGDHRLKHATRFAPTKNPDETVTWRSPTGRSYTDPPPF</sequence>
<protein>
    <recommendedName>
        <fullName evidence="3">HNH nuclease domain-containing protein</fullName>
    </recommendedName>
</protein>
<comment type="similarity">
    <text evidence="1">Belongs to the Rv1128c/1148c/1588c/1702c/1945/3466 family.</text>
</comment>
<reference evidence="4" key="1">
    <citation type="journal article" date="2014" name="Int. J. Syst. Evol. Microbiol.">
        <title>Complete genome sequence of Corynebacterium casei LMG S-19264T (=DSM 44701T), isolated from a smear-ripened cheese.</title>
        <authorList>
            <consortium name="US DOE Joint Genome Institute (JGI-PGF)"/>
            <person name="Walter F."/>
            <person name="Albersmeier A."/>
            <person name="Kalinowski J."/>
            <person name="Ruckert C."/>
        </authorList>
    </citation>
    <scope>NUCLEOTIDE SEQUENCE</scope>
    <source>
        <strain evidence="4">CGMCC 1.8984</strain>
    </source>
</reference>
<feature type="domain" description="HNH nuclease" evidence="3">
    <location>
        <begin position="352"/>
        <end position="404"/>
    </location>
</feature>
<organism evidence="4 5">
    <name type="scientific">Agromyces bauzanensis</name>
    <dbReference type="NCBI Taxonomy" id="1308924"/>
    <lineage>
        <taxon>Bacteria</taxon>
        <taxon>Bacillati</taxon>
        <taxon>Actinomycetota</taxon>
        <taxon>Actinomycetes</taxon>
        <taxon>Micrococcales</taxon>
        <taxon>Microbacteriaceae</taxon>
        <taxon>Agromyces</taxon>
    </lineage>
</organism>
<dbReference type="CDD" id="cd00085">
    <property type="entry name" value="HNHc"/>
    <property type="match status" value="1"/>
</dbReference>
<dbReference type="InterPro" id="IPR002711">
    <property type="entry name" value="HNH"/>
</dbReference>
<proteinExistence type="inferred from homology"/>
<evidence type="ECO:0000256" key="2">
    <source>
        <dbReference type="SAM" id="MobiDB-lite"/>
    </source>
</evidence>
<keyword evidence="5" id="KW-1185">Reference proteome</keyword>
<dbReference type="Gene3D" id="1.10.30.50">
    <property type="match status" value="1"/>
</dbReference>
<dbReference type="GO" id="GO:0004519">
    <property type="term" value="F:endonuclease activity"/>
    <property type="evidence" value="ECO:0007669"/>
    <property type="project" value="InterPro"/>
</dbReference>
<dbReference type="InterPro" id="IPR003615">
    <property type="entry name" value="HNH_nuc"/>
</dbReference>
<dbReference type="Pfam" id="PF02720">
    <property type="entry name" value="DUF222"/>
    <property type="match status" value="1"/>
</dbReference>
<accession>A0A917PAL2</accession>
<gene>
    <name evidence="4" type="ORF">GCM10011372_02800</name>
</gene>
<dbReference type="Proteomes" id="UP000636956">
    <property type="component" value="Unassembled WGS sequence"/>
</dbReference>
<evidence type="ECO:0000313" key="4">
    <source>
        <dbReference type="EMBL" id="GGJ68471.1"/>
    </source>
</evidence>
<comment type="caution">
    <text evidence="4">The sequence shown here is derived from an EMBL/GenBank/DDBJ whole genome shotgun (WGS) entry which is preliminary data.</text>
</comment>
<dbReference type="GO" id="GO:0008270">
    <property type="term" value="F:zinc ion binding"/>
    <property type="evidence" value="ECO:0007669"/>
    <property type="project" value="InterPro"/>
</dbReference>
<dbReference type="InterPro" id="IPR003870">
    <property type="entry name" value="DUF222"/>
</dbReference>
<evidence type="ECO:0000313" key="5">
    <source>
        <dbReference type="Proteomes" id="UP000636956"/>
    </source>
</evidence>
<reference evidence="4" key="2">
    <citation type="submission" date="2020-09" db="EMBL/GenBank/DDBJ databases">
        <authorList>
            <person name="Sun Q."/>
            <person name="Zhou Y."/>
        </authorList>
    </citation>
    <scope>NUCLEOTIDE SEQUENCE</scope>
    <source>
        <strain evidence="4">CGMCC 1.8984</strain>
    </source>
</reference>
<dbReference type="GO" id="GO:0003676">
    <property type="term" value="F:nucleic acid binding"/>
    <property type="evidence" value="ECO:0007669"/>
    <property type="project" value="InterPro"/>
</dbReference>